<dbReference type="Pfam" id="PF12572">
    <property type="entry name" value="DUF3752"/>
    <property type="match status" value="1"/>
</dbReference>
<feature type="compositionally biased region" description="Polar residues" evidence="1">
    <location>
        <begin position="42"/>
        <end position="51"/>
    </location>
</feature>
<dbReference type="PANTHER" id="PTHR46370:SF1">
    <property type="entry name" value="GPALPP MOTIFS-CONTAINING PROTEIN 1"/>
    <property type="match status" value="1"/>
</dbReference>
<feature type="compositionally biased region" description="Low complexity" evidence="1">
    <location>
        <begin position="200"/>
        <end position="210"/>
    </location>
</feature>
<protein>
    <recommendedName>
        <fullName evidence="2">DUF3752 domain-containing protein</fullName>
    </recommendedName>
</protein>
<proteinExistence type="predicted"/>
<dbReference type="EMBL" id="CATQJA010002665">
    <property type="protein sequence ID" value="CAJ0583830.1"/>
    <property type="molecule type" value="Genomic_DNA"/>
</dbReference>
<evidence type="ECO:0000256" key="1">
    <source>
        <dbReference type="SAM" id="MobiDB-lite"/>
    </source>
</evidence>
<feature type="region of interest" description="Disordered" evidence="1">
    <location>
        <begin position="197"/>
        <end position="220"/>
    </location>
</feature>
<comment type="caution">
    <text evidence="3">The sequence shown here is derived from an EMBL/GenBank/DDBJ whole genome shotgun (WGS) entry which is preliminary data.</text>
</comment>
<feature type="non-terminal residue" evidence="3">
    <location>
        <position position="257"/>
    </location>
</feature>
<gene>
    <name evidence="3" type="ORF">MSPICULIGERA_LOCUS21899</name>
</gene>
<evidence type="ECO:0000259" key="2">
    <source>
        <dbReference type="Pfam" id="PF12572"/>
    </source>
</evidence>
<dbReference type="InterPro" id="IPR022226">
    <property type="entry name" value="DUF3752"/>
</dbReference>
<dbReference type="InterPro" id="IPR046331">
    <property type="entry name" value="GPAM1-like"/>
</dbReference>
<feature type="compositionally biased region" description="Basic and acidic residues" evidence="1">
    <location>
        <begin position="150"/>
        <end position="161"/>
    </location>
</feature>
<accession>A0AA36DCQ6</accession>
<feature type="domain" description="DUF3752" evidence="2">
    <location>
        <begin position="133"/>
        <end position="249"/>
    </location>
</feature>
<evidence type="ECO:0000313" key="4">
    <source>
        <dbReference type="Proteomes" id="UP001177023"/>
    </source>
</evidence>
<dbReference type="Proteomes" id="UP001177023">
    <property type="component" value="Unassembled WGS sequence"/>
</dbReference>
<organism evidence="3 4">
    <name type="scientific">Mesorhabditis spiculigera</name>
    <dbReference type="NCBI Taxonomy" id="96644"/>
    <lineage>
        <taxon>Eukaryota</taxon>
        <taxon>Metazoa</taxon>
        <taxon>Ecdysozoa</taxon>
        <taxon>Nematoda</taxon>
        <taxon>Chromadorea</taxon>
        <taxon>Rhabditida</taxon>
        <taxon>Rhabditina</taxon>
        <taxon>Rhabditomorpha</taxon>
        <taxon>Rhabditoidea</taxon>
        <taxon>Rhabditidae</taxon>
        <taxon>Mesorhabditinae</taxon>
        <taxon>Mesorhabditis</taxon>
    </lineage>
</organism>
<dbReference type="PANTHER" id="PTHR46370">
    <property type="entry name" value="GPALPP MOTIFS-CONTAINING PROTEIN 1"/>
    <property type="match status" value="1"/>
</dbReference>
<keyword evidence="4" id="KW-1185">Reference proteome</keyword>
<feature type="region of interest" description="Disordered" evidence="1">
    <location>
        <begin position="147"/>
        <end position="172"/>
    </location>
</feature>
<reference evidence="3" key="1">
    <citation type="submission" date="2023-06" db="EMBL/GenBank/DDBJ databases">
        <authorList>
            <person name="Delattre M."/>
        </authorList>
    </citation>
    <scope>NUCLEOTIDE SEQUENCE</scope>
    <source>
        <strain evidence="3">AF72</strain>
    </source>
</reference>
<sequence>MIGPSLPSHLVAEARSSPDTTQSDDEGDVPVIGPSLPANFSAPLTTPSTAEDSLPDVKASSSAPPRQTNDDYDDDDCIGPQLPGSNKELEELSYYERRHNFEQEQASKDAKGKRDEWMLSLPENTHYGFGAKTFSKRGIAKVSDDWLETPEDKRRKEERGEVATPLVKPKSAQDLAQEEIVRQMNVVRGESLIVQHSKKAGGSAAGSVVSGPGGRKEWDRETEMKVVGLKDLSAAELKEHAAGLGTRFGHGTEKKYL</sequence>
<feature type="region of interest" description="Disordered" evidence="1">
    <location>
        <begin position="1"/>
        <end position="90"/>
    </location>
</feature>
<name>A0AA36DCQ6_9BILA</name>
<evidence type="ECO:0000313" key="3">
    <source>
        <dbReference type="EMBL" id="CAJ0583830.1"/>
    </source>
</evidence>
<dbReference type="AlphaFoldDB" id="A0AA36DCQ6"/>